<evidence type="ECO:0000313" key="2">
    <source>
        <dbReference type="Proteomes" id="UP000029665"/>
    </source>
</evidence>
<sequence length="156" mass="17584">MDPSMTTFDAILFPADDRPPHVVPLMTSTHNVPAGNAAPYRCGRVPHPEVYMDYIADQLGSQAWRFHRVEALDGMIQTFPSPYIVFYPVVSRDGMPFPVNKCVREIQGDKFDEARAWRGNLVVAKYKDTSYSAMIDASMADFPIIKNYLSTHRAPS</sequence>
<evidence type="ECO:0000313" key="1">
    <source>
        <dbReference type="EMBL" id="CDO74131.1"/>
    </source>
</evidence>
<accession>A0A060SIU7</accession>
<comment type="caution">
    <text evidence="1">The sequence shown here is derived from an EMBL/GenBank/DDBJ whole genome shotgun (WGS) entry which is preliminary data.</text>
</comment>
<dbReference type="OrthoDB" id="3147730at2759"/>
<dbReference type="OMA" id="QLMTSPM"/>
<dbReference type="STRING" id="5643.A0A060SIU7"/>
<keyword evidence="2" id="KW-1185">Reference proteome</keyword>
<protein>
    <submittedName>
        <fullName evidence="1">Uncharacterized protein</fullName>
    </submittedName>
</protein>
<proteinExistence type="predicted"/>
<reference evidence="1" key="1">
    <citation type="submission" date="2014-01" db="EMBL/GenBank/DDBJ databases">
        <title>The genome of the white-rot fungus Pycnoporus cinnabarinus: a basidiomycete model with a versatile arsenal for lignocellulosic biomass breakdown.</title>
        <authorList>
            <person name="Levasseur A."/>
            <person name="Lomascolo A."/>
            <person name="Ruiz-Duenas F.J."/>
            <person name="Uzan E."/>
            <person name="Piumi F."/>
            <person name="Kues U."/>
            <person name="Ram A.F.J."/>
            <person name="Murat C."/>
            <person name="Haon M."/>
            <person name="Benoit I."/>
            <person name="Arfi Y."/>
            <person name="Chevret D."/>
            <person name="Drula E."/>
            <person name="Kwon M.J."/>
            <person name="Gouret P."/>
            <person name="Lesage-Meessen L."/>
            <person name="Lombard V."/>
            <person name="Mariette J."/>
            <person name="Noirot C."/>
            <person name="Park J."/>
            <person name="Patyshakuliyeva A."/>
            <person name="Wieneger R.A.B."/>
            <person name="Wosten H.A.B."/>
            <person name="Martin F."/>
            <person name="Coutinho P.M."/>
            <person name="de Vries R."/>
            <person name="Martinez A.T."/>
            <person name="Klopp C."/>
            <person name="Pontarotti P."/>
            <person name="Henrissat B."/>
            <person name="Record E."/>
        </authorList>
    </citation>
    <scope>NUCLEOTIDE SEQUENCE [LARGE SCALE GENOMIC DNA]</scope>
    <source>
        <strain evidence="1">BRFM137</strain>
    </source>
</reference>
<gene>
    <name evidence="1" type="ORF">BN946_scf185043.g181</name>
</gene>
<organism evidence="1 2">
    <name type="scientific">Pycnoporus cinnabarinus</name>
    <name type="common">Cinnabar-red polypore</name>
    <name type="synonym">Trametes cinnabarina</name>
    <dbReference type="NCBI Taxonomy" id="5643"/>
    <lineage>
        <taxon>Eukaryota</taxon>
        <taxon>Fungi</taxon>
        <taxon>Dikarya</taxon>
        <taxon>Basidiomycota</taxon>
        <taxon>Agaricomycotina</taxon>
        <taxon>Agaricomycetes</taxon>
        <taxon>Polyporales</taxon>
        <taxon>Polyporaceae</taxon>
        <taxon>Trametes</taxon>
    </lineage>
</organism>
<dbReference type="HOGENOM" id="CLU_142376_0_0_1"/>
<dbReference type="AlphaFoldDB" id="A0A060SIU7"/>
<dbReference type="EMBL" id="CCBP010000125">
    <property type="protein sequence ID" value="CDO74131.1"/>
    <property type="molecule type" value="Genomic_DNA"/>
</dbReference>
<name>A0A060SIU7_PYCCI</name>
<dbReference type="Proteomes" id="UP000029665">
    <property type="component" value="Unassembled WGS sequence"/>
</dbReference>